<dbReference type="Pfam" id="PF05071">
    <property type="entry name" value="NDUFA12"/>
    <property type="match status" value="1"/>
</dbReference>
<dbReference type="InterPro" id="IPR007763">
    <property type="entry name" value="NDUFA12"/>
</dbReference>
<dbReference type="PANTHER" id="PTHR32470">
    <property type="entry name" value="ADH DEHYDROGENASE [UBIQUINONE] 1 ALPHA SUBCOMPLEX ASSEMBLY FACTOR 2"/>
    <property type="match status" value="1"/>
</dbReference>
<sequence>MSQIIAHLQTDIVSSVLPYIHKFIHSYIHIMDPMASKYPLWKRVLHKFQARRDIPFRKKFFVGYDLHGNTYWEFTIDGNMSRLRRKLEPFQESLFKLEYFETIPPQWLQWLRRTKRDPPTLLELMEEQVRQQRIKILAMHADQKWQAEKHRLEHEQALKLQAELDRVELENKEFELRQNAFPDDAGTSHRVDEVENQIEGKEKDPWAEADSKKDNPIESAVLKPRK</sequence>
<feature type="compositionally biased region" description="Basic and acidic residues" evidence="2">
    <location>
        <begin position="186"/>
        <end position="216"/>
    </location>
</feature>
<dbReference type="GO" id="GO:0032981">
    <property type="term" value="P:mitochondrial respiratory chain complex I assembly"/>
    <property type="evidence" value="ECO:0007669"/>
    <property type="project" value="TreeGrafter"/>
</dbReference>
<dbReference type="AlphaFoldDB" id="A0A4V1ADN4"/>
<keyword evidence="3" id="KW-0830">Ubiquinone</keyword>
<evidence type="ECO:0000313" key="3">
    <source>
        <dbReference type="EMBL" id="QBM86323.1"/>
    </source>
</evidence>
<feature type="region of interest" description="Disordered" evidence="2">
    <location>
        <begin position="178"/>
        <end position="226"/>
    </location>
</feature>
<proteinExistence type="inferred from homology"/>
<evidence type="ECO:0000313" key="4">
    <source>
        <dbReference type="Proteomes" id="UP000292447"/>
    </source>
</evidence>
<evidence type="ECO:0000256" key="1">
    <source>
        <dbReference type="ARBA" id="ARBA00007355"/>
    </source>
</evidence>
<dbReference type="GO" id="GO:0005739">
    <property type="term" value="C:mitochondrion"/>
    <property type="evidence" value="ECO:0007669"/>
    <property type="project" value="TreeGrafter"/>
</dbReference>
<keyword evidence="4" id="KW-1185">Reference proteome</keyword>
<accession>A0A4V1ADN4</accession>
<dbReference type="EMBL" id="CP034456">
    <property type="protein sequence ID" value="QBM86323.1"/>
    <property type="molecule type" value="Genomic_DNA"/>
</dbReference>
<dbReference type="STRING" id="2163413.A0A4V1ADN4"/>
<reference evidence="4" key="1">
    <citation type="submission" date="2019-03" db="EMBL/GenBank/DDBJ databases">
        <title>Snf2 controls pulcherriminic acid biosynthesis and connects pigmentation and antifungal activity of the yeast Metschnikowia pulcherrima.</title>
        <authorList>
            <person name="Gore-Lloyd D."/>
            <person name="Sumann I."/>
            <person name="Brachmann A.O."/>
            <person name="Schneeberger K."/>
            <person name="Ortiz-Merino R.A."/>
            <person name="Moreno-Beltran M."/>
            <person name="Schlaefli M."/>
            <person name="Kirner P."/>
            <person name="Santos Kron A."/>
            <person name="Wolfe K.H."/>
            <person name="Piel J."/>
            <person name="Ahrens C.H."/>
            <person name="Henk D."/>
            <person name="Freimoser F.M."/>
        </authorList>
    </citation>
    <scope>NUCLEOTIDE SEQUENCE [LARGE SCALE GENOMIC DNA]</scope>
    <source>
        <strain evidence="4">APC 1.2</strain>
    </source>
</reference>
<comment type="similarity">
    <text evidence="1">Belongs to the complex I NDUFA12 subunit family.</text>
</comment>
<evidence type="ECO:0000256" key="2">
    <source>
        <dbReference type="SAM" id="MobiDB-lite"/>
    </source>
</evidence>
<dbReference type="Proteomes" id="UP000292447">
    <property type="component" value="Chromosome I"/>
</dbReference>
<dbReference type="PANTHER" id="PTHR32470:SF2">
    <property type="entry name" value="NADH DEHYDROGENASE [UBIQUINONE] 1 ALPHA SUBCOMPLEX ASSEMBLY FACTOR 2"/>
    <property type="match status" value="1"/>
</dbReference>
<gene>
    <name evidence="3" type="primary">MPUL0A09600</name>
    <name evidence="3" type="ORF">METSCH_A09600</name>
</gene>
<name>A0A4V1ADN4_9ASCO</name>
<organism evidence="3 4">
    <name type="scientific">Metschnikowia aff. pulcherrima</name>
    <dbReference type="NCBI Taxonomy" id="2163413"/>
    <lineage>
        <taxon>Eukaryota</taxon>
        <taxon>Fungi</taxon>
        <taxon>Dikarya</taxon>
        <taxon>Ascomycota</taxon>
        <taxon>Saccharomycotina</taxon>
        <taxon>Pichiomycetes</taxon>
        <taxon>Metschnikowiaceae</taxon>
        <taxon>Metschnikowia</taxon>
    </lineage>
</organism>
<protein>
    <submittedName>
        <fullName evidence="3">NADH dehydrogenase [ubiquinone] 1 alpha subcomplex assembly factor 2</fullName>
    </submittedName>
</protein>
<dbReference type="GO" id="GO:0045271">
    <property type="term" value="C:respiratory chain complex I"/>
    <property type="evidence" value="ECO:0007669"/>
    <property type="project" value="InterPro"/>
</dbReference>
<dbReference type="InterPro" id="IPR052618">
    <property type="entry name" value="ComplexI_NDUFA12"/>
</dbReference>